<protein>
    <submittedName>
        <fullName evidence="4">Fumarylacetoacetate hydrolase</fullName>
    </submittedName>
</protein>
<accession>A0A2N3L2Q5</accession>
<dbReference type="InterPro" id="IPR036663">
    <property type="entry name" value="Fumarylacetoacetase_C_sf"/>
</dbReference>
<organism evidence="4 5">
    <name type="scientific">Thalassospira lohafexi</name>
    <dbReference type="NCBI Taxonomy" id="744227"/>
    <lineage>
        <taxon>Bacteria</taxon>
        <taxon>Pseudomonadati</taxon>
        <taxon>Pseudomonadota</taxon>
        <taxon>Alphaproteobacteria</taxon>
        <taxon>Rhodospirillales</taxon>
        <taxon>Thalassospiraceae</taxon>
        <taxon>Thalassospira</taxon>
    </lineage>
</organism>
<dbReference type="AlphaFoldDB" id="A0A2N3L2Q5"/>
<evidence type="ECO:0000313" key="5">
    <source>
        <dbReference type="Proteomes" id="UP000233332"/>
    </source>
</evidence>
<dbReference type="Proteomes" id="UP000233332">
    <property type="component" value="Unassembled WGS sequence"/>
</dbReference>
<dbReference type="GO" id="GO:0044281">
    <property type="term" value="P:small molecule metabolic process"/>
    <property type="evidence" value="ECO:0007669"/>
    <property type="project" value="UniProtKB-ARBA"/>
</dbReference>
<evidence type="ECO:0000313" key="4">
    <source>
        <dbReference type="EMBL" id="PKR57085.1"/>
    </source>
</evidence>
<dbReference type="InterPro" id="IPR051121">
    <property type="entry name" value="FAH"/>
</dbReference>
<evidence type="ECO:0000256" key="2">
    <source>
        <dbReference type="ARBA" id="ARBA00022723"/>
    </source>
</evidence>
<dbReference type="EMBL" id="NXGX01000007">
    <property type="protein sequence ID" value="PKR57085.1"/>
    <property type="molecule type" value="Genomic_DNA"/>
</dbReference>
<evidence type="ECO:0000259" key="3">
    <source>
        <dbReference type="Pfam" id="PF01557"/>
    </source>
</evidence>
<keyword evidence="5" id="KW-1185">Reference proteome</keyword>
<dbReference type="Gene3D" id="3.90.850.10">
    <property type="entry name" value="Fumarylacetoacetase-like, C-terminal domain"/>
    <property type="match status" value="1"/>
</dbReference>
<dbReference type="GO" id="GO:0046872">
    <property type="term" value="F:metal ion binding"/>
    <property type="evidence" value="ECO:0007669"/>
    <property type="project" value="UniProtKB-KW"/>
</dbReference>
<dbReference type="PANTHER" id="PTHR42796:SF7">
    <property type="entry name" value="2-DEHYDRO-3-DEOXY-D-ARABINONATE DEHYDRATASE"/>
    <property type="match status" value="1"/>
</dbReference>
<comment type="similarity">
    <text evidence="1">Belongs to the FAH family.</text>
</comment>
<reference evidence="4 5" key="1">
    <citation type="submission" date="2017-09" db="EMBL/GenBank/DDBJ databases">
        <title>Biodiversity and function of Thalassospira species in the particle-attached aromatic-hydrocarbon-degrading consortia from the surface seawater of the China South Sea.</title>
        <authorList>
            <person name="Dong C."/>
            <person name="Lai Q."/>
            <person name="Shao Z."/>
        </authorList>
    </citation>
    <scope>NUCLEOTIDE SEQUENCE [LARGE SCALE GENOMIC DNA]</scope>
    <source>
        <strain evidence="4 5">139Z-12</strain>
    </source>
</reference>
<dbReference type="SUPFAM" id="SSF56529">
    <property type="entry name" value="FAH"/>
    <property type="match status" value="1"/>
</dbReference>
<dbReference type="Pfam" id="PF01557">
    <property type="entry name" value="FAA_hydrolase"/>
    <property type="match status" value="1"/>
</dbReference>
<dbReference type="PANTHER" id="PTHR42796">
    <property type="entry name" value="FUMARYLACETOACETATE HYDROLASE DOMAIN-CONTAINING PROTEIN 2A-RELATED"/>
    <property type="match status" value="1"/>
</dbReference>
<dbReference type="GeneID" id="98670142"/>
<proteinExistence type="inferred from homology"/>
<dbReference type="GO" id="GO:0016787">
    <property type="term" value="F:hydrolase activity"/>
    <property type="evidence" value="ECO:0007669"/>
    <property type="project" value="UniProtKB-KW"/>
</dbReference>
<dbReference type="RefSeq" id="WP_022733337.1">
    <property type="nucleotide sequence ID" value="NZ_NXGX01000007.1"/>
</dbReference>
<name>A0A2N3L2Q5_9PROT</name>
<keyword evidence="2" id="KW-0479">Metal-binding</keyword>
<gene>
    <name evidence="4" type="ORF">COO92_17065</name>
</gene>
<dbReference type="InterPro" id="IPR011234">
    <property type="entry name" value="Fumarylacetoacetase-like_C"/>
</dbReference>
<evidence type="ECO:0000256" key="1">
    <source>
        <dbReference type="ARBA" id="ARBA00010211"/>
    </source>
</evidence>
<keyword evidence="4" id="KW-0378">Hydrolase</keyword>
<comment type="caution">
    <text evidence="4">The sequence shown here is derived from an EMBL/GenBank/DDBJ whole genome shotgun (WGS) entry which is preliminary data.</text>
</comment>
<sequence>MTNGFPTNLNDILPDDANHAILIGRIWDPRVSGPTPVLVDGDKLRDISSIAPTVSQLLEIGDLVGKLARPANFPIVGALEDVLAQSKPGADKNTAHLLSPNDLQAIKASGVTFVASLLERVIEEQARGDASKSDQIRTEITGIIGDDLSQIEPGSEKAADIKKVLIEKGAWSQYLEVGIGPDAEIFTKSPAMSAVGHGAHVGLHPISTWNNPEPEVVLAVTSQGKIVGASLGNDVNLRDVEGRSALLLGKAKDNNGSCSIGPFIRLFNDSFTLETVKGADLAMAVDGPDGYHLDAVSSMSQISRSPESLVSQAIGKHHQYPDGFMLFLGTMFAPTDDRGGAGKGFTHEMGDLVTIATPSLGKLINQVDRSDVINPWQFGITALMTNLAARGLL</sequence>
<feature type="domain" description="Fumarylacetoacetase-like C-terminal" evidence="3">
    <location>
        <begin position="192"/>
        <end position="367"/>
    </location>
</feature>